<evidence type="ECO:0008006" key="3">
    <source>
        <dbReference type="Google" id="ProtNLM"/>
    </source>
</evidence>
<reference evidence="1" key="1">
    <citation type="submission" date="2021-02" db="EMBL/GenBank/DDBJ databases">
        <authorList>
            <person name="Nieuwenhuis M."/>
            <person name="Van De Peppel L.J.J."/>
        </authorList>
    </citation>
    <scope>NUCLEOTIDE SEQUENCE</scope>
    <source>
        <strain evidence="1">D49</strain>
    </source>
</reference>
<feature type="non-terminal residue" evidence="1">
    <location>
        <position position="1"/>
    </location>
</feature>
<dbReference type="OrthoDB" id="3265672at2759"/>
<protein>
    <recommendedName>
        <fullName evidence="3">HTH CENPB-type domain-containing protein</fullName>
    </recommendedName>
</protein>
<keyword evidence="2" id="KW-1185">Reference proteome</keyword>
<organism evidence="1 2">
    <name type="scientific">Sphagnurus paluster</name>
    <dbReference type="NCBI Taxonomy" id="117069"/>
    <lineage>
        <taxon>Eukaryota</taxon>
        <taxon>Fungi</taxon>
        <taxon>Dikarya</taxon>
        <taxon>Basidiomycota</taxon>
        <taxon>Agaricomycotina</taxon>
        <taxon>Agaricomycetes</taxon>
        <taxon>Agaricomycetidae</taxon>
        <taxon>Agaricales</taxon>
        <taxon>Tricholomatineae</taxon>
        <taxon>Lyophyllaceae</taxon>
        <taxon>Sphagnurus</taxon>
    </lineage>
</organism>
<sequence length="150" mass="17218">TIGKTWHLKFEQHHPELIKARPTKLDAKRAENFNEATIKDHFDKLYALDKKHGGIPPEHIWNMDEKGIQLGGGRGKQRKKFYFTVKQKYRQRIGSDNLELVTVLECVSAAGAVVPPSFCLKEGARPDIRELGDDEFGRSVSLLFTEFFEY</sequence>
<dbReference type="AlphaFoldDB" id="A0A9P7FQ05"/>
<dbReference type="EMBL" id="JABCKI010008075">
    <property type="protein sequence ID" value="KAG5633355.1"/>
    <property type="molecule type" value="Genomic_DNA"/>
</dbReference>
<dbReference type="Proteomes" id="UP000717328">
    <property type="component" value="Unassembled WGS sequence"/>
</dbReference>
<proteinExistence type="predicted"/>
<name>A0A9P7FQ05_9AGAR</name>
<gene>
    <name evidence="1" type="ORF">H0H81_008494</name>
</gene>
<evidence type="ECO:0000313" key="1">
    <source>
        <dbReference type="EMBL" id="KAG5633355.1"/>
    </source>
</evidence>
<accession>A0A9P7FQ05</accession>
<evidence type="ECO:0000313" key="2">
    <source>
        <dbReference type="Proteomes" id="UP000717328"/>
    </source>
</evidence>
<reference evidence="1" key="2">
    <citation type="submission" date="2021-10" db="EMBL/GenBank/DDBJ databases">
        <title>Phylogenomics reveals ancestral predisposition of the termite-cultivated fungus Termitomyces towards a domesticated lifestyle.</title>
        <authorList>
            <person name="Auxier B."/>
            <person name="Grum-Grzhimaylo A."/>
            <person name="Cardenas M.E."/>
            <person name="Lodge J.D."/>
            <person name="Laessoe T."/>
            <person name="Pedersen O."/>
            <person name="Smith M.E."/>
            <person name="Kuyper T.W."/>
            <person name="Franco-Molano E.A."/>
            <person name="Baroni T.J."/>
            <person name="Aanen D.K."/>
        </authorList>
    </citation>
    <scope>NUCLEOTIDE SEQUENCE</scope>
    <source>
        <strain evidence="1">D49</strain>
    </source>
</reference>
<comment type="caution">
    <text evidence="1">The sequence shown here is derived from an EMBL/GenBank/DDBJ whole genome shotgun (WGS) entry which is preliminary data.</text>
</comment>